<dbReference type="SUPFAM" id="SSF103473">
    <property type="entry name" value="MFS general substrate transporter"/>
    <property type="match status" value="1"/>
</dbReference>
<sequence>MSDSTESTRQSRGSAAPPTASAAHQRGLPSTFVLALGTFAVGTDAFVLAGFLPSMAETLQVPEAAAGQSVTIFAIAYAVLAPVIATLTAQLERRTLLVAALGLLALANVGSALAPNLTMLLVTRVIAAAGAAAYTPNAGAVAAILVRPELRGRALAVVVGGLTIATALGVPLGSLAGQWFGWRTALGLVAALCLLAAGGVFAIMPRLPGNPRVPLRERLSVLGRPAVLAVLPLTALGMGASYTVYAYSVPVMNAVGVPTVSVAAMLFLYGLGAVVGNLLAGVGTDRWGAVRMLTLAYLAMTASLAVLAWISTIGGVPMYVVGVLVLVWGGSSWSQTPPQQHRLIAAAPDNSSLVVSLNSSAIYLGIGLGTGFGGLALNSGPTAAYILGAVIAAGAAIFLGVTSRR</sequence>
<dbReference type="InterPro" id="IPR036259">
    <property type="entry name" value="MFS_trans_sf"/>
</dbReference>
<proteinExistence type="predicted"/>
<accession>A0ABP7EWC7</accession>
<keyword evidence="4 7" id="KW-1133">Transmembrane helix</keyword>
<feature type="transmembrane region" description="Helical" evidence="7">
    <location>
        <begin position="32"/>
        <end position="52"/>
    </location>
</feature>
<dbReference type="EMBL" id="BAABDD010000001">
    <property type="protein sequence ID" value="GAA3726266.1"/>
    <property type="molecule type" value="Genomic_DNA"/>
</dbReference>
<feature type="region of interest" description="Disordered" evidence="6">
    <location>
        <begin position="1"/>
        <end position="23"/>
    </location>
</feature>
<keyword evidence="2" id="KW-1003">Cell membrane</keyword>
<comment type="subcellular location">
    <subcellularLocation>
        <location evidence="1">Cell membrane</location>
        <topology evidence="1">Multi-pass membrane protein</topology>
    </subcellularLocation>
</comment>
<evidence type="ECO:0000256" key="4">
    <source>
        <dbReference type="ARBA" id="ARBA00022989"/>
    </source>
</evidence>
<dbReference type="CDD" id="cd17324">
    <property type="entry name" value="MFS_NepI_like"/>
    <property type="match status" value="1"/>
</dbReference>
<keyword evidence="10" id="KW-1185">Reference proteome</keyword>
<protein>
    <submittedName>
        <fullName evidence="9">MFS transporter</fullName>
    </submittedName>
</protein>
<evidence type="ECO:0000256" key="5">
    <source>
        <dbReference type="ARBA" id="ARBA00023136"/>
    </source>
</evidence>
<dbReference type="Gene3D" id="1.20.1250.20">
    <property type="entry name" value="MFS general substrate transporter like domains"/>
    <property type="match status" value="1"/>
</dbReference>
<comment type="caution">
    <text evidence="9">The sequence shown here is derived from an EMBL/GenBank/DDBJ whole genome shotgun (WGS) entry which is preliminary data.</text>
</comment>
<feature type="transmembrane region" description="Helical" evidence="7">
    <location>
        <begin position="383"/>
        <end position="401"/>
    </location>
</feature>
<keyword evidence="3 7" id="KW-0812">Transmembrane</keyword>
<feature type="transmembrane region" description="Helical" evidence="7">
    <location>
        <begin position="292"/>
        <end position="310"/>
    </location>
</feature>
<feature type="transmembrane region" description="Helical" evidence="7">
    <location>
        <begin position="185"/>
        <end position="205"/>
    </location>
</feature>
<feature type="transmembrane region" description="Helical" evidence="7">
    <location>
        <begin position="353"/>
        <end position="377"/>
    </location>
</feature>
<organism evidence="9 10">
    <name type="scientific">Salinactinospora qingdaonensis</name>
    <dbReference type="NCBI Taxonomy" id="702744"/>
    <lineage>
        <taxon>Bacteria</taxon>
        <taxon>Bacillati</taxon>
        <taxon>Actinomycetota</taxon>
        <taxon>Actinomycetes</taxon>
        <taxon>Streptosporangiales</taxon>
        <taxon>Nocardiopsidaceae</taxon>
        <taxon>Salinactinospora</taxon>
    </lineage>
</organism>
<keyword evidence="5 7" id="KW-0472">Membrane</keyword>
<evidence type="ECO:0000256" key="3">
    <source>
        <dbReference type="ARBA" id="ARBA00022692"/>
    </source>
</evidence>
<dbReference type="InterPro" id="IPR050189">
    <property type="entry name" value="MFS_Efflux_Transporters"/>
</dbReference>
<evidence type="ECO:0000256" key="1">
    <source>
        <dbReference type="ARBA" id="ARBA00004651"/>
    </source>
</evidence>
<dbReference type="Proteomes" id="UP001500908">
    <property type="component" value="Unassembled WGS sequence"/>
</dbReference>
<feature type="transmembrane region" description="Helical" evidence="7">
    <location>
        <begin position="126"/>
        <end position="146"/>
    </location>
</feature>
<feature type="domain" description="Major facilitator superfamily (MFS) profile" evidence="8">
    <location>
        <begin position="30"/>
        <end position="405"/>
    </location>
</feature>
<feature type="transmembrane region" description="Helical" evidence="7">
    <location>
        <begin position="96"/>
        <end position="114"/>
    </location>
</feature>
<dbReference type="Pfam" id="PF07690">
    <property type="entry name" value="MFS_1"/>
    <property type="match status" value="1"/>
</dbReference>
<gene>
    <name evidence="9" type="ORF">GCM10022402_03720</name>
</gene>
<feature type="transmembrane region" description="Helical" evidence="7">
    <location>
        <begin position="316"/>
        <end position="333"/>
    </location>
</feature>
<evidence type="ECO:0000256" key="7">
    <source>
        <dbReference type="SAM" id="Phobius"/>
    </source>
</evidence>
<evidence type="ECO:0000313" key="10">
    <source>
        <dbReference type="Proteomes" id="UP001500908"/>
    </source>
</evidence>
<feature type="transmembrane region" description="Helical" evidence="7">
    <location>
        <begin position="260"/>
        <end position="280"/>
    </location>
</feature>
<feature type="transmembrane region" description="Helical" evidence="7">
    <location>
        <begin position="153"/>
        <end position="173"/>
    </location>
</feature>
<evidence type="ECO:0000259" key="8">
    <source>
        <dbReference type="PROSITE" id="PS50850"/>
    </source>
</evidence>
<evidence type="ECO:0000256" key="6">
    <source>
        <dbReference type="SAM" id="MobiDB-lite"/>
    </source>
</evidence>
<evidence type="ECO:0000313" key="9">
    <source>
        <dbReference type="EMBL" id="GAA3726266.1"/>
    </source>
</evidence>
<feature type="transmembrane region" description="Helical" evidence="7">
    <location>
        <begin position="226"/>
        <end position="248"/>
    </location>
</feature>
<dbReference type="PROSITE" id="PS50850">
    <property type="entry name" value="MFS"/>
    <property type="match status" value="1"/>
</dbReference>
<reference evidence="10" key="1">
    <citation type="journal article" date="2019" name="Int. J. Syst. Evol. Microbiol.">
        <title>The Global Catalogue of Microorganisms (GCM) 10K type strain sequencing project: providing services to taxonomists for standard genome sequencing and annotation.</title>
        <authorList>
            <consortium name="The Broad Institute Genomics Platform"/>
            <consortium name="The Broad Institute Genome Sequencing Center for Infectious Disease"/>
            <person name="Wu L."/>
            <person name="Ma J."/>
        </authorList>
    </citation>
    <scope>NUCLEOTIDE SEQUENCE [LARGE SCALE GENOMIC DNA]</scope>
    <source>
        <strain evidence="10">JCM 17137</strain>
    </source>
</reference>
<dbReference type="InterPro" id="IPR011701">
    <property type="entry name" value="MFS"/>
</dbReference>
<name>A0ABP7EWC7_9ACTN</name>
<dbReference type="PANTHER" id="PTHR43124:SF10">
    <property type="entry name" value="PURINE EFFLUX PUMP PBUE"/>
    <property type="match status" value="1"/>
</dbReference>
<feature type="compositionally biased region" description="Polar residues" evidence="6">
    <location>
        <begin position="1"/>
        <end position="13"/>
    </location>
</feature>
<dbReference type="InterPro" id="IPR020846">
    <property type="entry name" value="MFS_dom"/>
</dbReference>
<dbReference type="RefSeq" id="WP_344966564.1">
    <property type="nucleotide sequence ID" value="NZ_BAABDD010000001.1"/>
</dbReference>
<evidence type="ECO:0000256" key="2">
    <source>
        <dbReference type="ARBA" id="ARBA00022475"/>
    </source>
</evidence>
<feature type="transmembrane region" description="Helical" evidence="7">
    <location>
        <begin position="64"/>
        <end position="84"/>
    </location>
</feature>
<dbReference type="PANTHER" id="PTHR43124">
    <property type="entry name" value="PURINE EFFLUX PUMP PBUE"/>
    <property type="match status" value="1"/>
</dbReference>